<sequence>MESNNKYGSWNITHWFTRDIYLSAEFVGSSIGGGADANGCLIAVGEEGRYLGCLIAVLCLQSSRRGVECSGGTTLNWSEKKEVTTNCRSDVVNCSRLLGDVVVTTNRGDDKHELLNQKEIIYTQQRNRLEMQPTGSGGGLSRFRSAPATWLEALLESEEEDVIIDPPKPSLTTTQPSISATSSRPTYADPNIFLPSPVSLRQNSSPAEFLSQINNPDAYLSNYSTANYDDYLSPSFHGVKSSRDVALDDQQVKFTTQLSGDQSALLDVEMDKLLGDSVPCRVRAKRGCATHPRSIAERVRRTRISDRIRKLQELVPNMDKQTNTADMLEEAVEYVKFLQRQIQELREHRDKCRCVVND</sequence>
<protein>
    <submittedName>
        <fullName evidence="1">Uncharacterized protein</fullName>
    </submittedName>
</protein>
<dbReference type="EMBL" id="CM042011">
    <property type="protein sequence ID" value="KAI3767574.1"/>
    <property type="molecule type" value="Genomic_DNA"/>
</dbReference>
<keyword evidence="2" id="KW-1185">Reference proteome</keyword>
<evidence type="ECO:0000313" key="1">
    <source>
        <dbReference type="EMBL" id="KAI3767574.1"/>
    </source>
</evidence>
<accession>A0ACB9F8E1</accession>
<dbReference type="Proteomes" id="UP001055811">
    <property type="component" value="Linkage Group LG03"/>
</dbReference>
<comment type="caution">
    <text evidence="1">The sequence shown here is derived from an EMBL/GenBank/DDBJ whole genome shotgun (WGS) entry which is preliminary data.</text>
</comment>
<reference evidence="2" key="1">
    <citation type="journal article" date="2022" name="Mol. Ecol. Resour.">
        <title>The genomes of chicory, endive, great burdock and yacon provide insights into Asteraceae palaeo-polyploidization history and plant inulin production.</title>
        <authorList>
            <person name="Fan W."/>
            <person name="Wang S."/>
            <person name="Wang H."/>
            <person name="Wang A."/>
            <person name="Jiang F."/>
            <person name="Liu H."/>
            <person name="Zhao H."/>
            <person name="Xu D."/>
            <person name="Zhang Y."/>
        </authorList>
    </citation>
    <scope>NUCLEOTIDE SEQUENCE [LARGE SCALE GENOMIC DNA]</scope>
    <source>
        <strain evidence="2">cv. Punajuju</strain>
    </source>
</reference>
<gene>
    <name evidence="1" type="ORF">L2E82_17797</name>
</gene>
<name>A0ACB9F8E1_CICIN</name>
<evidence type="ECO:0000313" key="2">
    <source>
        <dbReference type="Proteomes" id="UP001055811"/>
    </source>
</evidence>
<organism evidence="1 2">
    <name type="scientific">Cichorium intybus</name>
    <name type="common">Chicory</name>
    <dbReference type="NCBI Taxonomy" id="13427"/>
    <lineage>
        <taxon>Eukaryota</taxon>
        <taxon>Viridiplantae</taxon>
        <taxon>Streptophyta</taxon>
        <taxon>Embryophyta</taxon>
        <taxon>Tracheophyta</taxon>
        <taxon>Spermatophyta</taxon>
        <taxon>Magnoliopsida</taxon>
        <taxon>eudicotyledons</taxon>
        <taxon>Gunneridae</taxon>
        <taxon>Pentapetalae</taxon>
        <taxon>asterids</taxon>
        <taxon>campanulids</taxon>
        <taxon>Asterales</taxon>
        <taxon>Asteraceae</taxon>
        <taxon>Cichorioideae</taxon>
        <taxon>Cichorieae</taxon>
        <taxon>Cichoriinae</taxon>
        <taxon>Cichorium</taxon>
    </lineage>
</organism>
<proteinExistence type="predicted"/>
<reference evidence="1 2" key="2">
    <citation type="journal article" date="2022" name="Mol. Ecol. Resour.">
        <title>The genomes of chicory, endive, great burdock and yacon provide insights into Asteraceae paleo-polyploidization history and plant inulin production.</title>
        <authorList>
            <person name="Fan W."/>
            <person name="Wang S."/>
            <person name="Wang H."/>
            <person name="Wang A."/>
            <person name="Jiang F."/>
            <person name="Liu H."/>
            <person name="Zhao H."/>
            <person name="Xu D."/>
            <person name="Zhang Y."/>
        </authorList>
    </citation>
    <scope>NUCLEOTIDE SEQUENCE [LARGE SCALE GENOMIC DNA]</scope>
    <source>
        <strain evidence="2">cv. Punajuju</strain>
        <tissue evidence="1">Leaves</tissue>
    </source>
</reference>